<accession>A0AAE1NZ67</accession>
<gene>
    <name evidence="4" type="ORF">Pmani_029197</name>
</gene>
<feature type="transmembrane region" description="Helical" evidence="3">
    <location>
        <begin position="83"/>
        <end position="104"/>
    </location>
</feature>
<evidence type="ECO:0000256" key="1">
    <source>
        <dbReference type="ARBA" id="ARBA00008335"/>
    </source>
</evidence>
<dbReference type="AlphaFoldDB" id="A0AAE1NZ67"/>
<dbReference type="SUPFAM" id="SSF103473">
    <property type="entry name" value="MFS general substrate transporter"/>
    <property type="match status" value="1"/>
</dbReference>
<evidence type="ECO:0000313" key="5">
    <source>
        <dbReference type="Proteomes" id="UP001292094"/>
    </source>
</evidence>
<organism evidence="4 5">
    <name type="scientific">Petrolisthes manimaculis</name>
    <dbReference type="NCBI Taxonomy" id="1843537"/>
    <lineage>
        <taxon>Eukaryota</taxon>
        <taxon>Metazoa</taxon>
        <taxon>Ecdysozoa</taxon>
        <taxon>Arthropoda</taxon>
        <taxon>Crustacea</taxon>
        <taxon>Multicrustacea</taxon>
        <taxon>Malacostraca</taxon>
        <taxon>Eumalacostraca</taxon>
        <taxon>Eucarida</taxon>
        <taxon>Decapoda</taxon>
        <taxon>Pleocyemata</taxon>
        <taxon>Anomura</taxon>
        <taxon>Galatheoidea</taxon>
        <taxon>Porcellanidae</taxon>
        <taxon>Petrolisthes</taxon>
    </lineage>
</organism>
<feature type="transmembrane region" description="Helical" evidence="3">
    <location>
        <begin position="367"/>
        <end position="391"/>
    </location>
</feature>
<keyword evidence="3" id="KW-0472">Membrane</keyword>
<dbReference type="EMBL" id="JAWZYT010003429">
    <property type="protein sequence ID" value="KAK4298463.1"/>
    <property type="molecule type" value="Genomic_DNA"/>
</dbReference>
<keyword evidence="3" id="KW-1133">Transmembrane helix</keyword>
<feature type="transmembrane region" description="Helical" evidence="3">
    <location>
        <begin position="444"/>
        <end position="464"/>
    </location>
</feature>
<dbReference type="Pfam" id="PF13347">
    <property type="entry name" value="MFS_2"/>
    <property type="match status" value="2"/>
</dbReference>
<feature type="transmembrane region" description="Helical" evidence="3">
    <location>
        <begin position="403"/>
        <end position="424"/>
    </location>
</feature>
<dbReference type="Proteomes" id="UP001292094">
    <property type="component" value="Unassembled WGS sequence"/>
</dbReference>
<comment type="caution">
    <text evidence="4">The sequence shown here is derived from an EMBL/GenBank/DDBJ whole genome shotgun (WGS) entry which is preliminary data.</text>
</comment>
<name>A0AAE1NZ67_9EUCA</name>
<dbReference type="PANTHER" id="PTHR11328">
    <property type="entry name" value="MAJOR FACILITATOR SUPERFAMILY DOMAIN-CONTAINING PROTEIN"/>
    <property type="match status" value="1"/>
</dbReference>
<evidence type="ECO:0000256" key="3">
    <source>
        <dbReference type="SAM" id="Phobius"/>
    </source>
</evidence>
<feature type="transmembrane region" description="Helical" evidence="3">
    <location>
        <begin position="278"/>
        <end position="301"/>
    </location>
</feature>
<dbReference type="GO" id="GO:0015293">
    <property type="term" value="F:symporter activity"/>
    <property type="evidence" value="ECO:0007669"/>
    <property type="project" value="InterPro"/>
</dbReference>
<feature type="transmembrane region" description="Helical" evidence="3">
    <location>
        <begin position="313"/>
        <end position="332"/>
    </location>
</feature>
<feature type="transmembrane region" description="Helical" evidence="3">
    <location>
        <begin position="344"/>
        <end position="361"/>
    </location>
</feature>
<feature type="compositionally biased region" description="Basic and acidic residues" evidence="2">
    <location>
        <begin position="246"/>
        <end position="266"/>
    </location>
</feature>
<feature type="region of interest" description="Disordered" evidence="2">
    <location>
        <begin position="474"/>
        <end position="494"/>
    </location>
</feature>
<feature type="region of interest" description="Disordered" evidence="2">
    <location>
        <begin position="221"/>
        <end position="266"/>
    </location>
</feature>
<feature type="transmembrane region" description="Helical" evidence="3">
    <location>
        <begin position="193"/>
        <end position="212"/>
    </location>
</feature>
<proteinExistence type="inferred from homology"/>
<dbReference type="GO" id="GO:0008643">
    <property type="term" value="P:carbohydrate transport"/>
    <property type="evidence" value="ECO:0007669"/>
    <property type="project" value="InterPro"/>
</dbReference>
<keyword evidence="5" id="KW-1185">Reference proteome</keyword>
<dbReference type="InterPro" id="IPR036259">
    <property type="entry name" value="MFS_trans_sf"/>
</dbReference>
<dbReference type="PANTHER" id="PTHR11328:SF28">
    <property type="entry name" value="MAJOR FACILITATOR SUPERFAMILY DOMAIN-CONTAINING PROTEIN 12"/>
    <property type="match status" value="1"/>
</dbReference>
<comment type="similarity">
    <text evidence="1">Belongs to the major facilitator superfamily.</text>
</comment>
<evidence type="ECO:0008006" key="6">
    <source>
        <dbReference type="Google" id="ProtNLM"/>
    </source>
</evidence>
<feature type="transmembrane region" description="Helical" evidence="3">
    <location>
        <begin position="12"/>
        <end position="37"/>
    </location>
</feature>
<keyword evidence="3" id="KW-0812">Transmembrane</keyword>
<reference evidence="4" key="1">
    <citation type="submission" date="2023-11" db="EMBL/GenBank/DDBJ databases">
        <title>Genome assemblies of two species of porcelain crab, Petrolisthes cinctipes and Petrolisthes manimaculis (Anomura: Porcellanidae).</title>
        <authorList>
            <person name="Angst P."/>
        </authorList>
    </citation>
    <scope>NUCLEOTIDE SEQUENCE</scope>
    <source>
        <strain evidence="4">PB745_02</strain>
        <tissue evidence="4">Gill</tissue>
    </source>
</reference>
<dbReference type="GO" id="GO:0005886">
    <property type="term" value="C:plasma membrane"/>
    <property type="evidence" value="ECO:0007669"/>
    <property type="project" value="TreeGrafter"/>
</dbReference>
<feature type="transmembrane region" description="Helical" evidence="3">
    <location>
        <begin position="110"/>
        <end position="131"/>
    </location>
</feature>
<dbReference type="InterPro" id="IPR039672">
    <property type="entry name" value="MFS_2"/>
</dbReference>
<feature type="transmembrane region" description="Helical" evidence="3">
    <location>
        <begin position="43"/>
        <end position="62"/>
    </location>
</feature>
<protein>
    <recommendedName>
        <fullName evidence="6">Major facilitator superfamily domain-containing protein 12-like</fullName>
    </recommendedName>
</protein>
<dbReference type="CDD" id="cd17491">
    <property type="entry name" value="MFS_MFSD12"/>
    <property type="match status" value="1"/>
</dbReference>
<feature type="transmembrane region" description="Helical" evidence="3">
    <location>
        <begin position="152"/>
        <end position="173"/>
    </location>
</feature>
<evidence type="ECO:0000313" key="4">
    <source>
        <dbReference type="EMBL" id="KAK4298463.1"/>
    </source>
</evidence>
<dbReference type="Gene3D" id="1.20.1250.20">
    <property type="entry name" value="MFS general substrate transporter like domains"/>
    <property type="match status" value="2"/>
</dbReference>
<evidence type="ECO:0000256" key="2">
    <source>
        <dbReference type="SAM" id="MobiDB-lite"/>
    </source>
</evidence>
<sequence length="510" mass="56547">MALSRKVKLGYALGHVFNDLCASMWFTYLLVYLQYVLQLDRGLSGFFLMVGQIADALATPLVGIQSDRGSGFCRYGRRKSWHALGSVLVAVSFPFIFMLCWECWGYMGPLYIIMIGFMICVFQFGWASSQVSHLALIPDLTPVESEREELNLLRYIFDVGSDVLVYLVAWVVLAGDPNWDRSINPSDASSFKTITVVVMIVGIFFTIVFHALTPEPPTSAGGGVFNGAYQRTSREEREADEEEEGPVEREDTERGSADGEGEERPQMRWRDWLQNTQFYHLSVLYACSRLVANLANIYMPIYLEETLHTRQELIAVVPLVMSLSGVGASFLLRLLRKGLGKKSSLVVGIVVGLLSCTISSLTWMPEWLVYITAVLWGVSGSLMVVLSLALASSLISHNVDSSAFVYGSLSFTDKIVNGVVVLIIQELTRVTCDGDNCTDYYRSVMSLGIFIPLVVAFIFVCLLSRHKFRRNRNKDALGEGDDQENSSASDSSELLLASTTNLGYGSVTKA</sequence>